<keyword evidence="1" id="KW-0805">Transcription regulation</keyword>
<keyword evidence="2" id="KW-0238">DNA-binding</keyword>
<dbReference type="SUPFAM" id="SSF46689">
    <property type="entry name" value="Homeodomain-like"/>
    <property type="match status" value="1"/>
</dbReference>
<reference evidence="5 6" key="1">
    <citation type="submission" date="2023-04" db="EMBL/GenBank/DDBJ databases">
        <title>Forest soil microbial communities from Buena Vista Peninsula, Colon Province, Panama.</title>
        <authorList>
            <person name="Bouskill N."/>
        </authorList>
    </citation>
    <scope>NUCLEOTIDE SEQUENCE [LARGE SCALE GENOMIC DNA]</scope>
    <source>
        <strain evidence="5 6">CFH S0262</strain>
    </source>
</reference>
<dbReference type="InterPro" id="IPR009057">
    <property type="entry name" value="Homeodomain-like_sf"/>
</dbReference>
<dbReference type="PANTHER" id="PTHR47894:SF4">
    <property type="entry name" value="HTH-TYPE TRANSCRIPTIONAL REGULATOR GADX"/>
    <property type="match status" value="1"/>
</dbReference>
<protein>
    <submittedName>
        <fullName evidence="5">AraC-like DNA-binding protein</fullName>
    </submittedName>
</protein>
<gene>
    <name evidence="5" type="ORF">M2280_002169</name>
</gene>
<accession>A0ABT6MAY2</accession>
<evidence type="ECO:0000256" key="2">
    <source>
        <dbReference type="ARBA" id="ARBA00023125"/>
    </source>
</evidence>
<dbReference type="Pfam" id="PF12833">
    <property type="entry name" value="HTH_18"/>
    <property type="match status" value="1"/>
</dbReference>
<dbReference type="SMART" id="SM00342">
    <property type="entry name" value="HTH_ARAC"/>
    <property type="match status" value="1"/>
</dbReference>
<evidence type="ECO:0000313" key="5">
    <source>
        <dbReference type="EMBL" id="MDH6280956.1"/>
    </source>
</evidence>
<sequence length="359" mass="40019">MAKPLARYASLTGYIEVSRTLAIDPVQLLRTVGLDPSSLDLQDRWVPAASVARLLELSSAVSGRPDFALKLAEHRRLSTLGPLSVSIREEPNARSAFQMLIRYQHMYNEALHIRMTERDGLSAIQVSFEPGEPMPVRQSTELAVTVVYQLLRNLLGDRWHPVSVCFEHGRPVDDSTHRRMFSAPLTFDNDFSGIVTYTGDLNEPNRLSDPGLRSYAKQFLDTISAPEEPTLEGRVRELVELLLPTGRCSIDQVARSLGVDRRTVHRHLAKSGQTFTSVLDTTRTELANRMVSGTRYSFTEISEMLAFSTPSSFSRWFNQQFGVSPREWRKKAAAGVFTGTAGTYGTSVSQDAQNDVPEG</sequence>
<dbReference type="Pfam" id="PF12625">
    <property type="entry name" value="Arabinose_bd"/>
    <property type="match status" value="1"/>
</dbReference>
<proteinExistence type="predicted"/>
<dbReference type="PROSITE" id="PS01124">
    <property type="entry name" value="HTH_ARAC_FAMILY_2"/>
    <property type="match status" value="1"/>
</dbReference>
<evidence type="ECO:0000313" key="6">
    <source>
        <dbReference type="Proteomes" id="UP001160334"/>
    </source>
</evidence>
<dbReference type="InterPro" id="IPR032687">
    <property type="entry name" value="AraC-type_N"/>
</dbReference>
<dbReference type="RefSeq" id="WP_280760283.1">
    <property type="nucleotide sequence ID" value="NZ_JARXVC010000004.1"/>
</dbReference>
<dbReference type="PANTHER" id="PTHR47894">
    <property type="entry name" value="HTH-TYPE TRANSCRIPTIONAL REGULATOR GADX"/>
    <property type="match status" value="1"/>
</dbReference>
<dbReference type="Proteomes" id="UP001160334">
    <property type="component" value="Unassembled WGS sequence"/>
</dbReference>
<keyword evidence="3" id="KW-0804">Transcription</keyword>
<dbReference type="EMBL" id="JARXVC010000004">
    <property type="protein sequence ID" value="MDH6280956.1"/>
    <property type="molecule type" value="Genomic_DNA"/>
</dbReference>
<dbReference type="InterPro" id="IPR018060">
    <property type="entry name" value="HTH_AraC"/>
</dbReference>
<comment type="caution">
    <text evidence="5">The sequence shown here is derived from an EMBL/GenBank/DDBJ whole genome shotgun (WGS) entry which is preliminary data.</text>
</comment>
<keyword evidence="6" id="KW-1185">Reference proteome</keyword>
<evidence type="ECO:0000256" key="3">
    <source>
        <dbReference type="ARBA" id="ARBA00023163"/>
    </source>
</evidence>
<evidence type="ECO:0000259" key="4">
    <source>
        <dbReference type="PROSITE" id="PS01124"/>
    </source>
</evidence>
<dbReference type="Gene3D" id="1.10.10.60">
    <property type="entry name" value="Homeodomain-like"/>
    <property type="match status" value="1"/>
</dbReference>
<organism evidence="5 6">
    <name type="scientific">Prescottella agglutinans</name>
    <dbReference type="NCBI Taxonomy" id="1644129"/>
    <lineage>
        <taxon>Bacteria</taxon>
        <taxon>Bacillati</taxon>
        <taxon>Actinomycetota</taxon>
        <taxon>Actinomycetes</taxon>
        <taxon>Mycobacteriales</taxon>
        <taxon>Nocardiaceae</taxon>
        <taxon>Prescottella</taxon>
    </lineage>
</organism>
<feature type="domain" description="HTH araC/xylS-type" evidence="4">
    <location>
        <begin position="233"/>
        <end position="331"/>
    </location>
</feature>
<evidence type="ECO:0000256" key="1">
    <source>
        <dbReference type="ARBA" id="ARBA00023015"/>
    </source>
</evidence>
<name>A0ABT6MAY2_9NOCA</name>